<feature type="transmembrane region" description="Helical" evidence="8">
    <location>
        <begin position="253"/>
        <end position="270"/>
    </location>
</feature>
<evidence type="ECO:0000313" key="10">
    <source>
        <dbReference type="EMBL" id="KAG7764004.1"/>
    </source>
</evidence>
<evidence type="ECO:0000313" key="11">
    <source>
        <dbReference type="Proteomes" id="UP000697297"/>
    </source>
</evidence>
<comment type="function">
    <text evidence="1 8">Probably involved in transport through the plasma membrane.</text>
</comment>
<dbReference type="Proteomes" id="UP000697297">
    <property type="component" value="Unassembled WGS sequence"/>
</dbReference>
<feature type="transmembrane region" description="Helical" evidence="8">
    <location>
        <begin position="277"/>
        <end position="292"/>
    </location>
</feature>
<dbReference type="EMBL" id="JAHLUH010000007">
    <property type="protein sequence ID" value="KAG7727181.1"/>
    <property type="molecule type" value="Genomic_DNA"/>
</dbReference>
<comment type="subcellular location">
    <subcellularLocation>
        <location evidence="2 8">Cell membrane</location>
        <topology evidence="2 8">Multi-pass membrane protein</topology>
    </subcellularLocation>
</comment>
<feature type="transmembrane region" description="Helical" evidence="8">
    <location>
        <begin position="145"/>
        <end position="164"/>
    </location>
</feature>
<evidence type="ECO:0000313" key="9">
    <source>
        <dbReference type="EMBL" id="KAG7727181.1"/>
    </source>
</evidence>
<dbReference type="Proteomes" id="UP000738402">
    <property type="component" value="Unassembled WGS sequence"/>
</dbReference>
<dbReference type="GO" id="GO:0005886">
    <property type="term" value="C:plasma membrane"/>
    <property type="evidence" value="ECO:0007669"/>
    <property type="project" value="UniProtKB-SubCell"/>
</dbReference>
<comment type="similarity">
    <text evidence="3 8">Belongs to the CTL (choline transporter-like) family.</text>
</comment>
<evidence type="ECO:0000313" key="12">
    <source>
        <dbReference type="Proteomes" id="UP000738402"/>
    </source>
</evidence>
<evidence type="ECO:0000256" key="6">
    <source>
        <dbReference type="ARBA" id="ARBA00022989"/>
    </source>
</evidence>
<evidence type="ECO:0000256" key="3">
    <source>
        <dbReference type="ARBA" id="ARBA00007168"/>
    </source>
</evidence>
<feature type="transmembrane region" description="Helical" evidence="8">
    <location>
        <begin position="312"/>
        <end position="332"/>
    </location>
</feature>
<dbReference type="PANTHER" id="PTHR12385:SF4">
    <property type="entry name" value="PROTEIN PNS1"/>
    <property type="match status" value="1"/>
</dbReference>
<feature type="transmembrane region" description="Helical" evidence="8">
    <location>
        <begin position="170"/>
        <end position="188"/>
    </location>
</feature>
<keyword evidence="11" id="KW-1185">Reference proteome</keyword>
<evidence type="ECO:0000256" key="8">
    <source>
        <dbReference type="RuleBase" id="RU368066"/>
    </source>
</evidence>
<gene>
    <name evidence="9" type="ORF">KL933_002890</name>
    <name evidence="10" type="ORF">KL946_003444</name>
</gene>
<reference evidence="9 11" key="1">
    <citation type="journal article" date="2021" name="G3 (Bethesda)">
        <title>Genomic diversity, chromosomal rearrangements, and interspecies hybridization in the ogataea polymorpha species complex.</title>
        <authorList>
            <person name="Hanson S.J."/>
            <person name="Cinneide E.O."/>
            <person name="Salzberg L.I."/>
            <person name="Wolfe K.H."/>
            <person name="McGowan J."/>
            <person name="Fitzpatrick D.A."/>
            <person name="Matlin K."/>
        </authorList>
    </citation>
    <scope>NUCLEOTIDE SEQUENCE</scope>
    <source>
        <strain evidence="10">81-436-3</strain>
        <strain evidence="9">83-405-1</strain>
    </source>
</reference>
<evidence type="ECO:0000256" key="4">
    <source>
        <dbReference type="ARBA" id="ARBA00015388"/>
    </source>
</evidence>
<dbReference type="EMBL" id="JAHLUN010000009">
    <property type="protein sequence ID" value="KAG7764004.1"/>
    <property type="molecule type" value="Genomic_DNA"/>
</dbReference>
<keyword evidence="6 8" id="KW-1133">Transmembrane helix</keyword>
<dbReference type="AlphaFoldDB" id="A0AAN6D562"/>
<feature type="transmembrane region" description="Helical" evidence="8">
    <location>
        <begin position="447"/>
        <end position="471"/>
    </location>
</feature>
<feature type="transmembrane region" description="Helical" evidence="8">
    <location>
        <begin position="215"/>
        <end position="241"/>
    </location>
</feature>
<comment type="caution">
    <text evidence="9">The sequence shown here is derived from an EMBL/GenBank/DDBJ whole genome shotgun (WGS) entry which is preliminary data.</text>
</comment>
<accession>A0AAN6D562</accession>
<keyword evidence="5 8" id="KW-0812">Transmembrane</keyword>
<evidence type="ECO:0000256" key="2">
    <source>
        <dbReference type="ARBA" id="ARBA00004651"/>
    </source>
</evidence>
<organism evidence="9 12">
    <name type="scientific">Ogataea haglerorum</name>
    <dbReference type="NCBI Taxonomy" id="1937702"/>
    <lineage>
        <taxon>Eukaryota</taxon>
        <taxon>Fungi</taxon>
        <taxon>Dikarya</taxon>
        <taxon>Ascomycota</taxon>
        <taxon>Saccharomycotina</taxon>
        <taxon>Pichiomycetes</taxon>
        <taxon>Pichiales</taxon>
        <taxon>Pichiaceae</taxon>
        <taxon>Ogataea</taxon>
    </lineage>
</organism>
<proteinExistence type="inferred from homology"/>
<feature type="transmembrane region" description="Helical" evidence="8">
    <location>
        <begin position="117"/>
        <end position="138"/>
    </location>
</feature>
<dbReference type="Pfam" id="PF04515">
    <property type="entry name" value="Choline_transpo"/>
    <property type="match status" value="1"/>
</dbReference>
<protein>
    <recommendedName>
        <fullName evidence="4 8">Protein PNS1</fullName>
    </recommendedName>
</protein>
<keyword evidence="7 8" id="KW-0472">Membrane</keyword>
<evidence type="ECO:0000256" key="7">
    <source>
        <dbReference type="ARBA" id="ARBA00023136"/>
    </source>
</evidence>
<dbReference type="InterPro" id="IPR007603">
    <property type="entry name" value="Choline_transptr-like"/>
</dbReference>
<dbReference type="GO" id="GO:0022857">
    <property type="term" value="F:transmembrane transporter activity"/>
    <property type="evidence" value="ECO:0007669"/>
    <property type="project" value="UniProtKB-UniRule"/>
</dbReference>
<name>A0AAN6D562_9ASCO</name>
<feature type="transmembrane region" description="Helical" evidence="8">
    <location>
        <begin position="411"/>
        <end position="435"/>
    </location>
</feature>
<feature type="transmembrane region" description="Helical" evidence="8">
    <location>
        <begin position="68"/>
        <end position="89"/>
    </location>
</feature>
<dbReference type="PANTHER" id="PTHR12385">
    <property type="entry name" value="CHOLINE TRANSPORTER-LIKE (SLC FAMILY 44)"/>
    <property type="match status" value="1"/>
</dbReference>
<evidence type="ECO:0000256" key="5">
    <source>
        <dbReference type="ARBA" id="ARBA00022692"/>
    </source>
</evidence>
<evidence type="ECO:0000256" key="1">
    <source>
        <dbReference type="ARBA" id="ARBA00002957"/>
    </source>
</evidence>
<sequence>MFQTNYYQQQPQQAFNAPPPMYHQQGNYLSANEKLNQNYYYDRPPAPEPGKETFDETFKVEKPKFHDVPFTILFLATVAGFFVVAGITLRNYATSYSYEGSSIYDSDNSFSLNTNTIILFAFVIVVALVLSLATIAVARIFPRNFITTSLILNVILGLGTSIAYLAKGYYSAGIVFLIFAALTAFSYWTMRSRIPFSATVLTIIIDVMKQYPSTWIITAIGFLGIGAFSALFSATVVASYMKWGDETSESYNHARLVGLLVFVFFAGYYISEVMKNVIHVTVSGIFGTWYYLSKSAAGMPKFQALGALKRALTYSFGSICFGSLIVTFIQLLRQGVQIARQNALNNGEGIQACLLLCTECFIYVIEWLVRYFNHYAYSYVALYGKSYLKSARDTHYIFSYKGMDALVNDCLIGTALGMYCTFVGYVCALLAYLYLRFTKPGYNAQGTYYAPVVAFTFLISLQICNIISSVIRSGTATFFLALAKDPEVYQVSYPDRFNEVFRDYPEVLDKIRTRDY</sequence>